<protein>
    <recommendedName>
        <fullName evidence="6">SEA domain-containing protein</fullName>
    </recommendedName>
</protein>
<evidence type="ECO:0000313" key="4">
    <source>
        <dbReference type="EMBL" id="PIC27018.1"/>
    </source>
</evidence>
<feature type="compositionally biased region" description="Polar residues" evidence="1">
    <location>
        <begin position="344"/>
        <end position="359"/>
    </location>
</feature>
<evidence type="ECO:0000256" key="2">
    <source>
        <dbReference type="SAM" id="Phobius"/>
    </source>
</evidence>
<comment type="caution">
    <text evidence="4">The sequence shown here is derived from an EMBL/GenBank/DDBJ whole genome shotgun (WGS) entry which is preliminary data.</text>
</comment>
<keyword evidence="2" id="KW-0472">Membrane</keyword>
<proteinExistence type="predicted"/>
<dbReference type="EMBL" id="PDUG01000005">
    <property type="protein sequence ID" value="PIC27018.1"/>
    <property type="molecule type" value="Genomic_DNA"/>
</dbReference>
<sequence length="379" mass="42661">MKIWCLSILILSNISFVSNEYLNPCAAIDQTEKDLSDVVALFVRFKWSPDDHTQKNKSSNVSSQDDFVATLANAEIRESSVLNEVMERFFHCYGAKGNLEVQSVVFEKHINSTNGCVLSQEQTLPNKYLFKDKIVRVIESPAYIENCGNESARSENIRDLVQEAAIVADLKIAMCYDHILNKKDCKSLELLDLETIHVGPETLFYETLEKYIDTLPSTYVNITTESANLTSKYKYFSSVSKNFVLWPPFFAILTVILFFFGSVFLCCCGLGLFALVEEDFQKRNEERDWLALQVRRNEDREVYNAVSPVLSQNDSLATAISKHSTLETAKSNKNSSKSSSSSSVVTDITQPTETISGTTRKVRSKIETDLETAKSSNSN</sequence>
<gene>
    <name evidence="4" type="primary">Cni-C32C4.3</name>
    <name evidence="4" type="synonym">Cnig_chr_V.g19404</name>
    <name evidence="4" type="ORF">B9Z55_019404</name>
</gene>
<dbReference type="Proteomes" id="UP000230233">
    <property type="component" value="Chromosome V"/>
</dbReference>
<feature type="region of interest" description="Disordered" evidence="1">
    <location>
        <begin position="328"/>
        <end position="379"/>
    </location>
</feature>
<keyword evidence="2" id="KW-1133">Transmembrane helix</keyword>
<evidence type="ECO:0000256" key="3">
    <source>
        <dbReference type="SAM" id="SignalP"/>
    </source>
</evidence>
<name>A0A2G5TIE0_9PELO</name>
<evidence type="ECO:0000256" key="1">
    <source>
        <dbReference type="SAM" id="MobiDB-lite"/>
    </source>
</evidence>
<organism evidence="4 5">
    <name type="scientific">Caenorhabditis nigoni</name>
    <dbReference type="NCBI Taxonomy" id="1611254"/>
    <lineage>
        <taxon>Eukaryota</taxon>
        <taxon>Metazoa</taxon>
        <taxon>Ecdysozoa</taxon>
        <taxon>Nematoda</taxon>
        <taxon>Chromadorea</taxon>
        <taxon>Rhabditida</taxon>
        <taxon>Rhabditina</taxon>
        <taxon>Rhabditomorpha</taxon>
        <taxon>Rhabditoidea</taxon>
        <taxon>Rhabditidae</taxon>
        <taxon>Peloderinae</taxon>
        <taxon>Caenorhabditis</taxon>
    </lineage>
</organism>
<accession>A0A2G5TIE0</accession>
<keyword evidence="2" id="KW-0812">Transmembrane</keyword>
<feature type="transmembrane region" description="Helical" evidence="2">
    <location>
        <begin position="249"/>
        <end position="276"/>
    </location>
</feature>
<evidence type="ECO:0008006" key="6">
    <source>
        <dbReference type="Google" id="ProtNLM"/>
    </source>
</evidence>
<reference evidence="5" key="1">
    <citation type="submission" date="2017-10" db="EMBL/GenBank/DDBJ databases">
        <title>Rapid genome shrinkage in a self-fertile nematode reveals novel sperm competition proteins.</title>
        <authorList>
            <person name="Yin D."/>
            <person name="Schwarz E.M."/>
            <person name="Thomas C.G."/>
            <person name="Felde R.L."/>
            <person name="Korf I.F."/>
            <person name="Cutter A.D."/>
            <person name="Schartner C.M."/>
            <person name="Ralston E.J."/>
            <person name="Meyer B.J."/>
            <person name="Haag E.S."/>
        </authorList>
    </citation>
    <scope>NUCLEOTIDE SEQUENCE [LARGE SCALE GENOMIC DNA]</scope>
    <source>
        <strain evidence="5">JU1422</strain>
    </source>
</reference>
<evidence type="ECO:0000313" key="5">
    <source>
        <dbReference type="Proteomes" id="UP000230233"/>
    </source>
</evidence>
<keyword evidence="3" id="KW-0732">Signal</keyword>
<dbReference type="AlphaFoldDB" id="A0A2G5TIE0"/>
<dbReference type="OrthoDB" id="5843550at2759"/>
<feature type="signal peptide" evidence="3">
    <location>
        <begin position="1"/>
        <end position="19"/>
    </location>
</feature>
<keyword evidence="5" id="KW-1185">Reference proteome</keyword>
<feature type="compositionally biased region" description="Low complexity" evidence="1">
    <location>
        <begin position="331"/>
        <end position="343"/>
    </location>
</feature>
<feature type="chain" id="PRO_5013862174" description="SEA domain-containing protein" evidence="3">
    <location>
        <begin position="20"/>
        <end position="379"/>
    </location>
</feature>